<keyword evidence="2" id="KW-1185">Reference proteome</keyword>
<dbReference type="EMBL" id="CP034235">
    <property type="protein sequence ID" value="QGQ99355.1"/>
    <property type="molecule type" value="Genomic_DNA"/>
</dbReference>
<gene>
    <name evidence="1" type="ORF">EHS13_33085</name>
</gene>
<name>A0A6B8RUQ1_9BACL</name>
<keyword evidence="1" id="KW-0378">Hydrolase</keyword>
<dbReference type="CDD" id="cd05483">
    <property type="entry name" value="retropepsin_like_bacteria"/>
    <property type="match status" value="1"/>
</dbReference>
<organism evidence="1 2">
    <name type="scientific">Paenibacillus psychroresistens</name>
    <dbReference type="NCBI Taxonomy" id="1778678"/>
    <lineage>
        <taxon>Bacteria</taxon>
        <taxon>Bacillati</taxon>
        <taxon>Bacillota</taxon>
        <taxon>Bacilli</taxon>
        <taxon>Bacillales</taxon>
        <taxon>Paenibacillaceae</taxon>
        <taxon>Paenibacillus</taxon>
    </lineage>
</organism>
<proteinExistence type="predicted"/>
<dbReference type="Gene3D" id="2.40.70.10">
    <property type="entry name" value="Acid Proteases"/>
    <property type="match status" value="1"/>
</dbReference>
<sequence>MHIEYRDGLLFTAITIHFNGYTKVINNIVIDTGASHTLLSQDEVDDIGIKVTLEDDIITSYGIGGKEHAFSKTVQSIEIGDFILRDIQLDFTSFKYHNINGLLGLDILLNGKFNIDLNNLKLLRQC</sequence>
<reference evidence="2" key="1">
    <citation type="submission" date="2018-11" db="EMBL/GenBank/DDBJ databases">
        <title>Complete genome sequence of Paenibacillus sp. ML311-T8.</title>
        <authorList>
            <person name="Nam Y.-D."/>
            <person name="Kang J."/>
            <person name="Chung W.-H."/>
            <person name="Park Y.S."/>
        </authorList>
    </citation>
    <scope>NUCLEOTIDE SEQUENCE [LARGE SCALE GENOMIC DNA]</scope>
    <source>
        <strain evidence="2">ML311-T8</strain>
    </source>
</reference>
<dbReference type="PROSITE" id="PS00141">
    <property type="entry name" value="ASP_PROTEASE"/>
    <property type="match status" value="1"/>
</dbReference>
<accession>A0A6B8RUQ1</accession>
<dbReference type="AlphaFoldDB" id="A0A6B8RUQ1"/>
<dbReference type="RefSeq" id="WP_155704515.1">
    <property type="nucleotide sequence ID" value="NZ_CP034235.1"/>
</dbReference>
<evidence type="ECO:0000313" key="2">
    <source>
        <dbReference type="Proteomes" id="UP000426246"/>
    </source>
</evidence>
<dbReference type="OrthoDB" id="463626at2"/>
<dbReference type="GO" id="GO:0006508">
    <property type="term" value="P:proteolysis"/>
    <property type="evidence" value="ECO:0007669"/>
    <property type="project" value="UniProtKB-KW"/>
</dbReference>
<dbReference type="Proteomes" id="UP000426246">
    <property type="component" value="Chromosome"/>
</dbReference>
<dbReference type="KEGG" id="ppsc:EHS13_33085"/>
<keyword evidence="1" id="KW-0645">Protease</keyword>
<dbReference type="InterPro" id="IPR001969">
    <property type="entry name" value="Aspartic_peptidase_AS"/>
</dbReference>
<protein>
    <submittedName>
        <fullName evidence="1">Aspartyl protease</fullName>
    </submittedName>
</protein>
<dbReference type="SUPFAM" id="SSF50630">
    <property type="entry name" value="Acid proteases"/>
    <property type="match status" value="1"/>
</dbReference>
<dbReference type="GO" id="GO:0004190">
    <property type="term" value="F:aspartic-type endopeptidase activity"/>
    <property type="evidence" value="ECO:0007669"/>
    <property type="project" value="InterPro"/>
</dbReference>
<evidence type="ECO:0000313" key="1">
    <source>
        <dbReference type="EMBL" id="QGQ99355.1"/>
    </source>
</evidence>
<dbReference type="InterPro" id="IPR034122">
    <property type="entry name" value="Retropepsin-like_bacterial"/>
</dbReference>
<dbReference type="InterPro" id="IPR021109">
    <property type="entry name" value="Peptidase_aspartic_dom_sf"/>
</dbReference>
<dbReference type="Pfam" id="PF13650">
    <property type="entry name" value="Asp_protease_2"/>
    <property type="match status" value="1"/>
</dbReference>